<evidence type="ECO:0000313" key="5">
    <source>
        <dbReference type="Proteomes" id="UP000325313"/>
    </source>
</evidence>
<dbReference type="EMBL" id="VDEP01000507">
    <property type="protein sequence ID" value="KAA1067085.1"/>
    <property type="molecule type" value="Genomic_DNA"/>
</dbReference>
<dbReference type="EMBL" id="VDEP01000396">
    <property type="protein sequence ID" value="KAA1090285.1"/>
    <property type="molecule type" value="Genomic_DNA"/>
</dbReference>
<accession>A0A5B0NLS9</accession>
<evidence type="ECO:0000313" key="3">
    <source>
        <dbReference type="EMBL" id="KAA1090285.1"/>
    </source>
</evidence>
<dbReference type="Proteomes" id="UP000324748">
    <property type="component" value="Unassembled WGS sequence"/>
</dbReference>
<evidence type="ECO:0000313" key="2">
    <source>
        <dbReference type="EMBL" id="KAA1071689.1"/>
    </source>
</evidence>
<keyword evidence="4" id="KW-1185">Reference proteome</keyword>
<comment type="caution">
    <text evidence="3">The sequence shown here is derived from an EMBL/GenBank/DDBJ whole genome shotgun (WGS) entry which is preliminary data.</text>
</comment>
<reference evidence="4 5" key="1">
    <citation type="submission" date="2019-05" db="EMBL/GenBank/DDBJ databases">
        <title>Emergence of the Ug99 lineage of the wheat stem rust pathogen through somatic hybridization.</title>
        <authorList>
            <person name="Li F."/>
            <person name="Upadhyaya N.M."/>
            <person name="Sperschneider J."/>
            <person name="Matny O."/>
            <person name="Nguyen-Phuc H."/>
            <person name="Mago R."/>
            <person name="Raley C."/>
            <person name="Miller M.E."/>
            <person name="Silverstein K.A.T."/>
            <person name="Henningsen E."/>
            <person name="Hirsch C.D."/>
            <person name="Visser B."/>
            <person name="Pretorius Z.A."/>
            <person name="Steffenson B.J."/>
            <person name="Schwessinger B."/>
            <person name="Dodds P.N."/>
            <person name="Figueroa M."/>
        </authorList>
    </citation>
    <scope>NUCLEOTIDE SEQUENCE [LARGE SCALE GENOMIC DNA]</scope>
    <source>
        <strain evidence="2">21-0</strain>
        <strain evidence="3 5">Ug99</strain>
    </source>
</reference>
<proteinExistence type="predicted"/>
<dbReference type="EMBL" id="VSWC01000170">
    <property type="protein sequence ID" value="KAA1071689.1"/>
    <property type="molecule type" value="Genomic_DNA"/>
</dbReference>
<name>A0A5B0NLS9_PUCGR</name>
<protein>
    <submittedName>
        <fullName evidence="3">Uncharacterized protein</fullName>
    </submittedName>
</protein>
<evidence type="ECO:0000313" key="1">
    <source>
        <dbReference type="EMBL" id="KAA1067085.1"/>
    </source>
</evidence>
<organism evidence="3 5">
    <name type="scientific">Puccinia graminis f. sp. tritici</name>
    <dbReference type="NCBI Taxonomy" id="56615"/>
    <lineage>
        <taxon>Eukaryota</taxon>
        <taxon>Fungi</taxon>
        <taxon>Dikarya</taxon>
        <taxon>Basidiomycota</taxon>
        <taxon>Pucciniomycotina</taxon>
        <taxon>Pucciniomycetes</taxon>
        <taxon>Pucciniales</taxon>
        <taxon>Pucciniaceae</taxon>
        <taxon>Puccinia</taxon>
    </lineage>
</organism>
<gene>
    <name evidence="2" type="ORF">PGT21_016218</name>
    <name evidence="1" type="ORF">PGTUg99_000859</name>
    <name evidence="3" type="ORF">PGTUg99_002675</name>
</gene>
<dbReference type="AlphaFoldDB" id="A0A5B0NLS9"/>
<sequence>MPSRYQKALWSAAIPKPSSLPTTSTMSSIFDNCDTNNFYCEGQCDPSIEIGFRYYPDLVCIMLYSMEEKDIRPAKPIVDPALINTILPSELACSALLVYIPKGMEIVETRAHYYPLKDKWHAINDLSRHYNFVQIPRLFPKPHPFVTVPWNIHGPELPPGLPVPFLRNLNPPVPALTPALLQPLSNSSSESSLSNNSDASSAYPPISSFINLDHKGVQALLLDNNASPTAACLYTEEDVMKIFEDIAPDFFYLCSDFPPGTLDEADRQVMFFENMQWPFKSKRSTYMTYRNF</sequence>
<evidence type="ECO:0000313" key="4">
    <source>
        <dbReference type="Proteomes" id="UP000324748"/>
    </source>
</evidence>
<dbReference type="Proteomes" id="UP000325313">
    <property type="component" value="Unassembled WGS sequence"/>
</dbReference>